<accession>A0A7I9YSQ6</accession>
<dbReference type="AlphaFoldDB" id="A0A7I9YSQ6"/>
<organism evidence="1 2">
    <name type="scientific">Mycobacterium bourgelatii</name>
    <dbReference type="NCBI Taxonomy" id="1273442"/>
    <lineage>
        <taxon>Bacteria</taxon>
        <taxon>Bacillati</taxon>
        <taxon>Actinomycetota</taxon>
        <taxon>Actinomycetes</taxon>
        <taxon>Mycobacteriales</taxon>
        <taxon>Mycobacteriaceae</taxon>
        <taxon>Mycobacterium</taxon>
    </lineage>
</organism>
<comment type="caution">
    <text evidence="1">The sequence shown here is derived from an EMBL/GenBank/DDBJ whole genome shotgun (WGS) entry which is preliminary data.</text>
</comment>
<keyword evidence="2" id="KW-1185">Reference proteome</keyword>
<sequence length="66" mass="7807">MSLQGLRSGAWRVIAPEQLDQRGSGHYGTTMETKHRQDGARFRARYWDRRAPLPDLKRTQNLQFHR</sequence>
<gene>
    <name evidence="1" type="ORF">MBOU_36140</name>
</gene>
<reference evidence="1 2" key="1">
    <citation type="journal article" date="2019" name="Emerg. Microbes Infect.">
        <title>Comprehensive subspecies identification of 175 nontuberculous mycobacteria species based on 7547 genomic profiles.</title>
        <authorList>
            <person name="Matsumoto Y."/>
            <person name="Kinjo T."/>
            <person name="Motooka D."/>
            <person name="Nabeya D."/>
            <person name="Jung N."/>
            <person name="Uechi K."/>
            <person name="Horii T."/>
            <person name="Iida T."/>
            <person name="Fujita J."/>
            <person name="Nakamura S."/>
        </authorList>
    </citation>
    <scope>NUCLEOTIDE SEQUENCE [LARGE SCALE GENOMIC DNA]</scope>
    <source>
        <strain evidence="1 2">JCM 30725</strain>
    </source>
</reference>
<dbReference type="EMBL" id="BLKZ01000001">
    <property type="protein sequence ID" value="GFG91572.1"/>
    <property type="molecule type" value="Genomic_DNA"/>
</dbReference>
<dbReference type="Proteomes" id="UP000465360">
    <property type="component" value="Unassembled WGS sequence"/>
</dbReference>
<name>A0A7I9YSQ6_MYCBU</name>
<evidence type="ECO:0000313" key="1">
    <source>
        <dbReference type="EMBL" id="GFG91572.1"/>
    </source>
</evidence>
<evidence type="ECO:0000313" key="2">
    <source>
        <dbReference type="Proteomes" id="UP000465360"/>
    </source>
</evidence>
<proteinExistence type="predicted"/>
<protein>
    <submittedName>
        <fullName evidence="1">Uncharacterized protein</fullName>
    </submittedName>
</protein>